<reference evidence="3" key="1">
    <citation type="submission" date="2016-10" db="EMBL/GenBank/DDBJ databases">
        <authorList>
            <person name="Varghese N."/>
            <person name="Submissions S."/>
        </authorList>
    </citation>
    <scope>NUCLEOTIDE SEQUENCE [LARGE SCALE GENOMIC DNA]</scope>
    <source>
        <strain evidence="3">DSM 16858</strain>
    </source>
</reference>
<gene>
    <name evidence="2" type="ORF">SAMN05443639_111108</name>
</gene>
<proteinExistence type="predicted"/>
<evidence type="ECO:0000256" key="1">
    <source>
        <dbReference type="SAM" id="MobiDB-lite"/>
    </source>
</evidence>
<feature type="compositionally biased region" description="Polar residues" evidence="1">
    <location>
        <begin position="90"/>
        <end position="99"/>
    </location>
</feature>
<evidence type="ECO:0000313" key="2">
    <source>
        <dbReference type="EMBL" id="SEU24664.1"/>
    </source>
</evidence>
<dbReference type="EMBL" id="FOIJ01000011">
    <property type="protein sequence ID" value="SEU24664.1"/>
    <property type="molecule type" value="Genomic_DNA"/>
</dbReference>
<dbReference type="AlphaFoldDB" id="A0A1I0KKP8"/>
<organism evidence="2 3">
    <name type="scientific">Stigmatella erecta</name>
    <dbReference type="NCBI Taxonomy" id="83460"/>
    <lineage>
        <taxon>Bacteria</taxon>
        <taxon>Pseudomonadati</taxon>
        <taxon>Myxococcota</taxon>
        <taxon>Myxococcia</taxon>
        <taxon>Myxococcales</taxon>
        <taxon>Cystobacterineae</taxon>
        <taxon>Archangiaceae</taxon>
        <taxon>Stigmatella</taxon>
    </lineage>
</organism>
<feature type="region of interest" description="Disordered" evidence="1">
    <location>
        <begin position="79"/>
        <end position="103"/>
    </location>
</feature>
<accession>A0A1I0KKP8</accession>
<name>A0A1I0KKP8_9BACT</name>
<evidence type="ECO:0000313" key="3">
    <source>
        <dbReference type="Proteomes" id="UP000199181"/>
    </source>
</evidence>
<dbReference type="Proteomes" id="UP000199181">
    <property type="component" value="Unassembled WGS sequence"/>
</dbReference>
<protein>
    <submittedName>
        <fullName evidence="2">Uncharacterized protein</fullName>
    </submittedName>
</protein>
<keyword evidence="3" id="KW-1185">Reference proteome</keyword>
<sequence>MVGEASCRDENVPRIFGVNLFSIMFADNLFAEAVDVDAVDSAVVGTNLTGVPVNQILDVVGESDVERHHEDVLALFREASSAGGKPKSLPASSGPTHTSDGGVGRVVGDVFRALAQAERPSLLGDVFGLIEPSK</sequence>